<protein>
    <recommendedName>
        <fullName evidence="4 13">Protein disulfide-isomerase</fullName>
        <ecNumber evidence="4 13">5.3.4.1</ecNumber>
    </recommendedName>
</protein>
<evidence type="ECO:0000256" key="7">
    <source>
        <dbReference type="ARBA" id="ARBA00022824"/>
    </source>
</evidence>
<dbReference type="InterPro" id="IPR036249">
    <property type="entry name" value="Thioredoxin-like_sf"/>
</dbReference>
<feature type="disulfide bond" description="Redox-active" evidence="11">
    <location>
        <begin position="4"/>
        <end position="7"/>
    </location>
</feature>
<dbReference type="InterPro" id="IPR017937">
    <property type="entry name" value="Thioredoxin_CS"/>
</dbReference>
<sequence>APWCRRCKSFAHEYEKAAKILVDEGSAIKLGKVDATVHSDLATRYKVQGYPTLKFFKKGSEIEYNGPRKAEGIIGWLKKKIGPALHPAKDSAELQKMKEDNKIVAFFYSKDENHKSHKAVTEVATKVDDITFVHINDASLAKEQGISGDQKLVIFRKFDDPKVEYSGAWEEDAIKNFVKIESVPLVTEFSQETALVVFESQIKIHIIFFASKKSSDYQKNMEMMKAVAIPLKGKCHAIIVDMDDEESARVGEFFGVTASDVPTFRVINLKENVKYQPEKKEFTADYIIKFTNDVLDGKVKPHLKSADEPADWDKEPVKVLVAKTFKERAVSKDKSVFIEFYAPWCGHCKALAPIWDELGAHYKDNADVIIAKCDATENEVEEFNVSSYPTLKFSPKGSTEFVDYSGARDEENFIKFIDSNYEIAKKKTEDEKHDEL</sequence>
<evidence type="ECO:0000256" key="6">
    <source>
        <dbReference type="ARBA" id="ARBA00022737"/>
    </source>
</evidence>
<dbReference type="CDD" id="cd02982">
    <property type="entry name" value="PDI_b'_family"/>
    <property type="match status" value="1"/>
</dbReference>
<accession>A0ABD2Q8Y2</accession>
<organism evidence="15 16">
    <name type="scientific">Cichlidogyrus casuarinus</name>
    <dbReference type="NCBI Taxonomy" id="1844966"/>
    <lineage>
        <taxon>Eukaryota</taxon>
        <taxon>Metazoa</taxon>
        <taxon>Spiralia</taxon>
        <taxon>Lophotrochozoa</taxon>
        <taxon>Platyhelminthes</taxon>
        <taxon>Monogenea</taxon>
        <taxon>Monopisthocotylea</taxon>
        <taxon>Dactylogyridea</taxon>
        <taxon>Ancyrocephalidae</taxon>
        <taxon>Cichlidogyrus</taxon>
    </lineage>
</organism>
<dbReference type="PROSITE" id="PS51352">
    <property type="entry name" value="THIOREDOXIN_2"/>
    <property type="match status" value="2"/>
</dbReference>
<proteinExistence type="inferred from homology"/>
<keyword evidence="8 11" id="KW-1015">Disulfide bond</keyword>
<dbReference type="InterPro" id="IPR005788">
    <property type="entry name" value="PDI_thioredoxin-like_dom"/>
</dbReference>
<evidence type="ECO:0000313" key="15">
    <source>
        <dbReference type="EMBL" id="KAL3316013.1"/>
    </source>
</evidence>
<evidence type="ECO:0000256" key="2">
    <source>
        <dbReference type="ARBA" id="ARBA00004319"/>
    </source>
</evidence>
<dbReference type="NCBIfam" id="TIGR01126">
    <property type="entry name" value="pdi_dom"/>
    <property type="match status" value="1"/>
</dbReference>
<feature type="domain" description="Thioredoxin" evidence="14">
    <location>
        <begin position="1"/>
        <end position="82"/>
    </location>
</feature>
<keyword evidence="9 13" id="KW-0413">Isomerase</keyword>
<dbReference type="Proteomes" id="UP001626550">
    <property type="component" value="Unassembled WGS sequence"/>
</dbReference>
<comment type="caution">
    <text evidence="15">The sequence shown here is derived from an EMBL/GenBank/DDBJ whole genome shotgun (WGS) entry which is preliminary data.</text>
</comment>
<comment type="catalytic activity">
    <reaction evidence="1 13">
        <text>Catalyzes the rearrangement of -S-S- bonds in proteins.</text>
        <dbReference type="EC" id="5.3.4.1"/>
    </reaction>
</comment>
<dbReference type="AlphaFoldDB" id="A0ABD2Q8Y2"/>
<dbReference type="Pfam" id="PF13848">
    <property type="entry name" value="Thioredoxin_6"/>
    <property type="match status" value="1"/>
</dbReference>
<dbReference type="PRINTS" id="PR00421">
    <property type="entry name" value="THIOREDOXIN"/>
</dbReference>
<dbReference type="EMBL" id="JBJKFK010000622">
    <property type="protein sequence ID" value="KAL3316013.1"/>
    <property type="molecule type" value="Genomic_DNA"/>
</dbReference>
<comment type="subcellular location">
    <subcellularLocation>
        <location evidence="2">Endoplasmic reticulum lumen</location>
    </subcellularLocation>
</comment>
<dbReference type="GO" id="GO:0003756">
    <property type="term" value="F:protein disulfide isomerase activity"/>
    <property type="evidence" value="ECO:0007669"/>
    <property type="project" value="UniProtKB-EC"/>
</dbReference>
<keyword evidence="7" id="KW-0256">Endoplasmic reticulum</keyword>
<keyword evidence="10 11" id="KW-0676">Redox-active center</keyword>
<gene>
    <name evidence="15" type="ORF">Ciccas_005346</name>
</gene>
<evidence type="ECO:0000256" key="12">
    <source>
        <dbReference type="RuleBase" id="RU004208"/>
    </source>
</evidence>
<dbReference type="GO" id="GO:0005788">
    <property type="term" value="C:endoplasmic reticulum lumen"/>
    <property type="evidence" value="ECO:0007669"/>
    <property type="project" value="UniProtKB-SubCell"/>
</dbReference>
<dbReference type="NCBIfam" id="TIGR01130">
    <property type="entry name" value="ER_PDI_fam"/>
    <property type="match status" value="1"/>
</dbReference>
<evidence type="ECO:0000256" key="5">
    <source>
        <dbReference type="ARBA" id="ARBA00022729"/>
    </source>
</evidence>
<dbReference type="CDD" id="cd02981">
    <property type="entry name" value="PDI_b_family"/>
    <property type="match status" value="1"/>
</dbReference>
<evidence type="ECO:0000259" key="14">
    <source>
        <dbReference type="PROSITE" id="PS51352"/>
    </source>
</evidence>
<evidence type="ECO:0000256" key="13">
    <source>
        <dbReference type="RuleBase" id="RU361130"/>
    </source>
</evidence>
<dbReference type="Gene3D" id="3.40.30.10">
    <property type="entry name" value="Glutaredoxin"/>
    <property type="match status" value="4"/>
</dbReference>
<dbReference type="EC" id="5.3.4.1" evidence="4 13"/>
<dbReference type="Pfam" id="PF00085">
    <property type="entry name" value="Thioredoxin"/>
    <property type="match status" value="2"/>
</dbReference>
<evidence type="ECO:0000256" key="4">
    <source>
        <dbReference type="ARBA" id="ARBA00012723"/>
    </source>
</evidence>
<evidence type="ECO:0000256" key="10">
    <source>
        <dbReference type="ARBA" id="ARBA00023284"/>
    </source>
</evidence>
<evidence type="ECO:0000256" key="11">
    <source>
        <dbReference type="PIRSR" id="PIRSR605792-51"/>
    </source>
</evidence>
<dbReference type="PROSITE" id="PS00194">
    <property type="entry name" value="THIOREDOXIN_1"/>
    <property type="match status" value="1"/>
</dbReference>
<dbReference type="FunFam" id="3.40.30.10:FF:000027">
    <property type="entry name" value="protein disulfide-isomerase A2"/>
    <property type="match status" value="1"/>
</dbReference>
<feature type="disulfide bond" description="Redox-active" evidence="11">
    <location>
        <begin position="345"/>
        <end position="348"/>
    </location>
</feature>
<dbReference type="InterPro" id="IPR013766">
    <property type="entry name" value="Thioredoxin_domain"/>
</dbReference>
<evidence type="ECO:0000256" key="9">
    <source>
        <dbReference type="ARBA" id="ARBA00023235"/>
    </source>
</evidence>
<dbReference type="CDD" id="cd02995">
    <property type="entry name" value="PDI_a_PDI_a'_C"/>
    <property type="match status" value="1"/>
</dbReference>
<evidence type="ECO:0000256" key="1">
    <source>
        <dbReference type="ARBA" id="ARBA00001182"/>
    </source>
</evidence>
<feature type="non-terminal residue" evidence="15">
    <location>
        <position position="1"/>
    </location>
</feature>
<dbReference type="PANTHER" id="PTHR18929:SF240">
    <property type="entry name" value="PROTEIN DISULFIDE-ISOMERASE"/>
    <property type="match status" value="1"/>
</dbReference>
<keyword evidence="16" id="KW-1185">Reference proteome</keyword>
<comment type="similarity">
    <text evidence="3 12">Belongs to the protein disulfide isomerase family.</text>
</comment>
<evidence type="ECO:0000256" key="3">
    <source>
        <dbReference type="ARBA" id="ARBA00006347"/>
    </source>
</evidence>
<reference evidence="15 16" key="1">
    <citation type="submission" date="2024-11" db="EMBL/GenBank/DDBJ databases">
        <title>Adaptive evolution of stress response genes in parasites aligns with host niche diversity.</title>
        <authorList>
            <person name="Hahn C."/>
            <person name="Resl P."/>
        </authorList>
    </citation>
    <scope>NUCLEOTIDE SEQUENCE [LARGE SCALE GENOMIC DNA]</scope>
    <source>
        <strain evidence="15">EGGRZ-B1_66</strain>
        <tissue evidence="15">Body</tissue>
    </source>
</reference>
<feature type="domain" description="Thioredoxin" evidence="14">
    <location>
        <begin position="294"/>
        <end position="422"/>
    </location>
</feature>
<keyword evidence="6" id="KW-0677">Repeat</keyword>
<keyword evidence="5" id="KW-0732">Signal</keyword>
<dbReference type="CDD" id="cd02961">
    <property type="entry name" value="PDI_a_family"/>
    <property type="match status" value="1"/>
</dbReference>
<dbReference type="PANTHER" id="PTHR18929">
    <property type="entry name" value="PROTEIN DISULFIDE ISOMERASE"/>
    <property type="match status" value="1"/>
</dbReference>
<dbReference type="InterPro" id="IPR005792">
    <property type="entry name" value="Prot_disulphide_isomerase"/>
</dbReference>
<evidence type="ECO:0000256" key="8">
    <source>
        <dbReference type="ARBA" id="ARBA00023157"/>
    </source>
</evidence>
<evidence type="ECO:0000313" key="16">
    <source>
        <dbReference type="Proteomes" id="UP001626550"/>
    </source>
</evidence>
<name>A0ABD2Q8Y2_9PLAT</name>
<dbReference type="SUPFAM" id="SSF52833">
    <property type="entry name" value="Thioredoxin-like"/>
    <property type="match status" value="4"/>
</dbReference>